<gene>
    <name evidence="1" type="ORF">L211DRAFT_850504</name>
</gene>
<dbReference type="AlphaFoldDB" id="A0A3N4LHT0"/>
<evidence type="ECO:0000313" key="1">
    <source>
        <dbReference type="EMBL" id="RPB22464.1"/>
    </source>
</evidence>
<dbReference type="InParanoid" id="A0A3N4LHT0"/>
<name>A0A3N4LHT0_9PEZI</name>
<keyword evidence="2" id="KW-1185">Reference proteome</keyword>
<accession>A0A3N4LHT0</accession>
<protein>
    <submittedName>
        <fullName evidence="1">Uncharacterized protein</fullName>
    </submittedName>
</protein>
<organism evidence="1 2">
    <name type="scientific">Terfezia boudieri ATCC MYA-4762</name>
    <dbReference type="NCBI Taxonomy" id="1051890"/>
    <lineage>
        <taxon>Eukaryota</taxon>
        <taxon>Fungi</taxon>
        <taxon>Dikarya</taxon>
        <taxon>Ascomycota</taxon>
        <taxon>Pezizomycotina</taxon>
        <taxon>Pezizomycetes</taxon>
        <taxon>Pezizales</taxon>
        <taxon>Pezizaceae</taxon>
        <taxon>Terfezia</taxon>
    </lineage>
</organism>
<dbReference type="Proteomes" id="UP000267821">
    <property type="component" value="Unassembled WGS sequence"/>
</dbReference>
<proteinExistence type="predicted"/>
<sequence>MPSPPFAMRGSPTWGSRSDIFVNETTLLLDNAKFELRKGKPEGMEEKTWLDGMGILRDELEYTITKVKYQHDSLHSQLIALHLDYISQIGAPTRGRGAKPANSFENRLLYAGTVVGKIAWIIDWRLWRLWAQVFEVRTGMWGDEIIPVEGNQEPQSTMFSQQGQWNLPMKLQV</sequence>
<evidence type="ECO:0000313" key="2">
    <source>
        <dbReference type="Proteomes" id="UP000267821"/>
    </source>
</evidence>
<reference evidence="1 2" key="1">
    <citation type="journal article" date="2018" name="Nat. Ecol. Evol.">
        <title>Pezizomycetes genomes reveal the molecular basis of ectomycorrhizal truffle lifestyle.</title>
        <authorList>
            <person name="Murat C."/>
            <person name="Payen T."/>
            <person name="Noel B."/>
            <person name="Kuo A."/>
            <person name="Morin E."/>
            <person name="Chen J."/>
            <person name="Kohler A."/>
            <person name="Krizsan K."/>
            <person name="Balestrini R."/>
            <person name="Da Silva C."/>
            <person name="Montanini B."/>
            <person name="Hainaut M."/>
            <person name="Levati E."/>
            <person name="Barry K.W."/>
            <person name="Belfiori B."/>
            <person name="Cichocki N."/>
            <person name="Clum A."/>
            <person name="Dockter R.B."/>
            <person name="Fauchery L."/>
            <person name="Guy J."/>
            <person name="Iotti M."/>
            <person name="Le Tacon F."/>
            <person name="Lindquist E.A."/>
            <person name="Lipzen A."/>
            <person name="Malagnac F."/>
            <person name="Mello A."/>
            <person name="Molinier V."/>
            <person name="Miyauchi S."/>
            <person name="Poulain J."/>
            <person name="Riccioni C."/>
            <person name="Rubini A."/>
            <person name="Sitrit Y."/>
            <person name="Splivallo R."/>
            <person name="Traeger S."/>
            <person name="Wang M."/>
            <person name="Zifcakova L."/>
            <person name="Wipf D."/>
            <person name="Zambonelli A."/>
            <person name="Paolocci F."/>
            <person name="Nowrousian M."/>
            <person name="Ottonello S."/>
            <person name="Baldrian P."/>
            <person name="Spatafora J.W."/>
            <person name="Henrissat B."/>
            <person name="Nagy L.G."/>
            <person name="Aury J.M."/>
            <person name="Wincker P."/>
            <person name="Grigoriev I.V."/>
            <person name="Bonfante P."/>
            <person name="Martin F.M."/>
        </authorList>
    </citation>
    <scope>NUCLEOTIDE SEQUENCE [LARGE SCALE GENOMIC DNA]</scope>
    <source>
        <strain evidence="1 2">ATCC MYA-4762</strain>
    </source>
</reference>
<dbReference type="EMBL" id="ML121551">
    <property type="protein sequence ID" value="RPB22464.1"/>
    <property type="molecule type" value="Genomic_DNA"/>
</dbReference>